<evidence type="ECO:0000313" key="3">
    <source>
        <dbReference type="Proteomes" id="UP000824890"/>
    </source>
</evidence>
<evidence type="ECO:0000313" key="2">
    <source>
        <dbReference type="EMBL" id="KAH0858120.1"/>
    </source>
</evidence>
<dbReference type="Proteomes" id="UP000824890">
    <property type="component" value="Unassembled WGS sequence"/>
</dbReference>
<dbReference type="EMBL" id="JAGKQM010000019">
    <property type="protein sequence ID" value="KAH0858120.1"/>
    <property type="molecule type" value="Genomic_DNA"/>
</dbReference>
<gene>
    <name evidence="2" type="ORF">HID58_086381</name>
</gene>
<evidence type="ECO:0000256" key="1">
    <source>
        <dbReference type="SAM" id="MobiDB-lite"/>
    </source>
</evidence>
<accession>A0ABQ7XT73</accession>
<sequence>MAAKEEDGNDGFLGELRDLAELMQQIISQDEVDESEKKGVGQGGENKLNSDGNETYLFGSTSNEQGTSNHQLAGLSATYNVLVAYTKSDLANLEPRNVSVSSGEAVSSLSVPSSDLASKYKLPDDEEVTNPIDYSSSDYDVVRYQLSLLSLENDDSKEYASLKQCMTKIDSSTSLDHPKAEQAHEHASDFTFDIRKPVINPAQAPPKPSLQRQNAMHRQRHTSELDPGYSASSLNQPMPTRQSITTTASSHGRRPSVSMTKALITSTEFVPQTQRNPHYSQRQVPSGQYGNITNSPYSPPNQNESYNMPPSATAFQQQGGSNMAHNGNVITFPYGLPEQNDSYNMPQYSAVSIAPYAYGSVNLFGTSSDNVAADSRFGYEGGLSRNHFSSLQQHQSGDSFVWPLSPRRSRQQRQQQLRSDFFATLNQQNDRSDPSDQTQQRLFPRDN</sequence>
<reference evidence="2 3" key="1">
    <citation type="submission" date="2021-05" db="EMBL/GenBank/DDBJ databases">
        <title>Genome Assembly of Synthetic Allotetraploid Brassica napus Reveals Homoeologous Exchanges between Subgenomes.</title>
        <authorList>
            <person name="Davis J.T."/>
        </authorList>
    </citation>
    <scope>NUCLEOTIDE SEQUENCE [LARGE SCALE GENOMIC DNA]</scope>
    <source>
        <strain evidence="3">cv. Da-Ae</strain>
        <tissue evidence="2">Seedling</tissue>
    </source>
</reference>
<feature type="region of interest" description="Disordered" evidence="1">
    <location>
        <begin position="422"/>
        <end position="447"/>
    </location>
</feature>
<organism evidence="2 3">
    <name type="scientific">Brassica napus</name>
    <name type="common">Rape</name>
    <dbReference type="NCBI Taxonomy" id="3708"/>
    <lineage>
        <taxon>Eukaryota</taxon>
        <taxon>Viridiplantae</taxon>
        <taxon>Streptophyta</taxon>
        <taxon>Embryophyta</taxon>
        <taxon>Tracheophyta</taxon>
        <taxon>Spermatophyta</taxon>
        <taxon>Magnoliopsida</taxon>
        <taxon>eudicotyledons</taxon>
        <taxon>Gunneridae</taxon>
        <taxon>Pentapetalae</taxon>
        <taxon>rosids</taxon>
        <taxon>malvids</taxon>
        <taxon>Brassicales</taxon>
        <taxon>Brassicaceae</taxon>
        <taxon>Brassiceae</taxon>
        <taxon>Brassica</taxon>
    </lineage>
</organism>
<comment type="caution">
    <text evidence="2">The sequence shown here is derived from an EMBL/GenBank/DDBJ whole genome shotgun (WGS) entry which is preliminary data.</text>
</comment>
<feature type="region of interest" description="Disordered" evidence="1">
    <location>
        <begin position="25"/>
        <end position="67"/>
    </location>
</feature>
<name>A0ABQ7XT73_BRANA</name>
<feature type="compositionally biased region" description="Polar residues" evidence="1">
    <location>
        <begin position="230"/>
        <end position="250"/>
    </location>
</feature>
<feature type="region of interest" description="Disordered" evidence="1">
    <location>
        <begin position="199"/>
        <end position="322"/>
    </location>
</feature>
<feature type="compositionally biased region" description="Polar residues" evidence="1">
    <location>
        <begin position="47"/>
        <end position="67"/>
    </location>
</feature>
<keyword evidence="3" id="KW-1185">Reference proteome</keyword>
<feature type="compositionally biased region" description="Polar residues" evidence="1">
    <location>
        <begin position="424"/>
        <end position="441"/>
    </location>
</feature>
<proteinExistence type="predicted"/>
<feature type="compositionally biased region" description="Polar residues" evidence="1">
    <location>
        <begin position="257"/>
        <end position="322"/>
    </location>
</feature>
<protein>
    <submittedName>
        <fullName evidence="2">Uncharacterized protein</fullName>
    </submittedName>
</protein>